<protein>
    <submittedName>
        <fullName evidence="4">Polynucleotide kinase-phosphatase</fullName>
    </submittedName>
</protein>
<evidence type="ECO:0000313" key="4">
    <source>
        <dbReference type="EMBL" id="ALO68273.1"/>
    </source>
</evidence>
<dbReference type="Gene3D" id="3.60.21.10">
    <property type="match status" value="1"/>
</dbReference>
<dbReference type="Gene3D" id="3.40.50.300">
    <property type="entry name" value="P-loop containing nucleotide triphosphate hydrolases"/>
    <property type="match status" value="1"/>
</dbReference>
<dbReference type="SUPFAM" id="SSF52540">
    <property type="entry name" value="P-loop containing nucleoside triphosphate hydrolases"/>
    <property type="match status" value="1"/>
</dbReference>
<reference evidence="4 5" key="2">
    <citation type="journal article" date="2016" name="J. Biotechnol.">
        <title>Complete genome sequence of Arthrobacter alpinus ERGS4:06, a yellow pigmented bacterium tolerant to cold and radiations isolated from Sikkim Himalaya.</title>
        <authorList>
            <person name="Kumar R."/>
            <person name="Singh D."/>
            <person name="Swarnkar M.K."/>
            <person name="Singh A.K."/>
            <person name="Kumar S."/>
        </authorList>
    </citation>
    <scope>NUCLEOTIDE SEQUENCE [LARGE SCALE GENOMIC DNA]</scope>
    <source>
        <strain evidence="4 5">ERGS4:06</strain>
    </source>
</reference>
<dbReference type="EMBL" id="CP013200">
    <property type="protein sequence ID" value="ALO68273.1"/>
    <property type="molecule type" value="Genomic_DNA"/>
</dbReference>
<dbReference type="GO" id="GO:0005737">
    <property type="term" value="C:cytoplasm"/>
    <property type="evidence" value="ECO:0007669"/>
    <property type="project" value="TreeGrafter"/>
</dbReference>
<dbReference type="RefSeq" id="WP_062292791.1">
    <property type="nucleotide sequence ID" value="NZ_CP013200.1"/>
</dbReference>
<gene>
    <name evidence="4" type="ORF">AS189_02575</name>
</gene>
<dbReference type="GO" id="GO:0016301">
    <property type="term" value="F:kinase activity"/>
    <property type="evidence" value="ECO:0007669"/>
    <property type="project" value="UniProtKB-KW"/>
</dbReference>
<evidence type="ECO:0000313" key="5">
    <source>
        <dbReference type="Proteomes" id="UP000059574"/>
    </source>
</evidence>
<reference evidence="5" key="1">
    <citation type="submission" date="2015-11" db="EMBL/GenBank/DDBJ databases">
        <authorList>
            <person name="Kumar R."/>
            <person name="Singh D."/>
            <person name="Swarnkar M.K."/>
            <person name="Singh A.K."/>
            <person name="Kumar S."/>
        </authorList>
    </citation>
    <scope>NUCLEOTIDE SEQUENCE [LARGE SCALE GENOMIC DNA]</scope>
    <source>
        <strain evidence="5">ERGS4:06</strain>
    </source>
</reference>
<dbReference type="InterPro" id="IPR029052">
    <property type="entry name" value="Metallo-depent_PP-like"/>
</dbReference>
<dbReference type="InterPro" id="IPR024028">
    <property type="entry name" value="PNKP_bac"/>
</dbReference>
<dbReference type="CDD" id="cd07423">
    <property type="entry name" value="MPP_Prp_like"/>
    <property type="match status" value="1"/>
</dbReference>
<evidence type="ECO:0000256" key="1">
    <source>
        <dbReference type="SAM" id="MobiDB-lite"/>
    </source>
</evidence>
<dbReference type="InterPro" id="IPR041780">
    <property type="entry name" value="MPP_PrpE-like"/>
</dbReference>
<dbReference type="GO" id="GO:0016791">
    <property type="term" value="F:phosphatase activity"/>
    <property type="evidence" value="ECO:0007669"/>
    <property type="project" value="TreeGrafter"/>
</dbReference>
<keyword evidence="4" id="KW-0418">Kinase</keyword>
<dbReference type="InterPro" id="IPR004843">
    <property type="entry name" value="Calcineurin-like_PHP"/>
</dbReference>
<feature type="domain" description="Calcineurin-like phosphoesterase" evidence="2">
    <location>
        <begin position="182"/>
        <end position="376"/>
    </location>
</feature>
<dbReference type="Pfam" id="PF13671">
    <property type="entry name" value="AAA_33"/>
    <property type="match status" value="1"/>
</dbReference>
<dbReference type="AlphaFoldDB" id="A0A0S2M3S9"/>
<dbReference type="PANTHER" id="PTHR42850">
    <property type="entry name" value="METALLOPHOSPHOESTERASE"/>
    <property type="match status" value="1"/>
</dbReference>
<dbReference type="InterPro" id="IPR050126">
    <property type="entry name" value="Ap4A_hydrolase"/>
</dbReference>
<accession>A0A0S2M3S9</accession>
<dbReference type="SUPFAM" id="SSF56091">
    <property type="entry name" value="DNA ligase/mRNA capping enzyme, catalytic domain"/>
    <property type="match status" value="1"/>
</dbReference>
<dbReference type="SUPFAM" id="SSF56300">
    <property type="entry name" value="Metallo-dependent phosphatases"/>
    <property type="match status" value="1"/>
</dbReference>
<dbReference type="Pfam" id="PF00149">
    <property type="entry name" value="Metallophos"/>
    <property type="match status" value="1"/>
</dbReference>
<organism evidence="4 5">
    <name type="scientific">Arthrobacter alpinus</name>
    <dbReference type="NCBI Taxonomy" id="656366"/>
    <lineage>
        <taxon>Bacteria</taxon>
        <taxon>Bacillati</taxon>
        <taxon>Actinomycetota</taxon>
        <taxon>Actinomycetes</taxon>
        <taxon>Micrococcales</taxon>
        <taxon>Micrococcaceae</taxon>
        <taxon>Arthrobacter</taxon>
    </lineage>
</organism>
<dbReference type="Gene3D" id="3.30.470.30">
    <property type="entry name" value="DNA ligase/mRNA capping enzyme"/>
    <property type="match status" value="2"/>
</dbReference>
<dbReference type="Proteomes" id="UP000059574">
    <property type="component" value="Chromosome"/>
</dbReference>
<evidence type="ECO:0000259" key="2">
    <source>
        <dbReference type="Pfam" id="PF00149"/>
    </source>
</evidence>
<feature type="region of interest" description="Disordered" evidence="1">
    <location>
        <begin position="425"/>
        <end position="448"/>
    </location>
</feature>
<sequence>MSELAIPELCLVVLIGPSGSGKSTFAAKNFGTFETLSSDFFRGMVSNDVNDQGATKAAFESLNFVAGKRLDAGLLTVVDATSVQADARRQLVALAKAHDVLPVAIVLDVPLSVSLERNDSRTDRTLDHHVIKRQHDQLRRSLKGLGREGFRKIHTLGSVEAMEKASIRREPLLNDFRFDEGPFDVIGDVHGCLGELCKLLEKLGYRLSRDGQGRVLDAEHPQKRKAIFVGDLVDRGPDSPGVLRLVMGMVAQGNARAVPGNHEDKLVRALDGKTVQTSHGLAQTLAQLATESEEFRLEVKNFCRGLVSHLVLDQGRLVVAHAGMIEAYQGRASARVRAFALYGDTTGETDEYGLPVRYAWANDYRGEAAVLYGHTPTLDTEWVNGTMCLDTGCVFGGKLTALRYPEREVVQVSAEKMWFAPAKPLTPARGAKQSGSAPPGGGAAQDVGERTDGMLKMSDILGKQTIQTSIHGRISIRQEQAAGALEVMSRWATDPRWMPYLPPTMSPVSTSKLPDHLEHPAEAFDSYNKIGVEAVICEEKHMGSRAVVLLTRNPVKFDAPPGWRGTVYTRTGRPFFKQQTADEFLTRIDAAVEEAGLWEELATDWILLDAELLPWSFKADDMIRGQYAAVGASATSSLDDAVVALEQALASGADVAGLLGRIRSRQENAAAYIAAYQNYTAPTNGLEGVQLAPFQVLASEGAVHSGRDHTWHLDLVDRLVKADPVLIRPTRHIVISTGSGESTSTGVQWWQDLTADGGEGMVVKPLKNQAERSGKSRGGKDLVQPGIKVRGREYLRMVYGPDYTDPHNLIRLKDRNLAPKRSLALREYALGIEALDRMVAGEPLWRVHQAVFGVLALESDRVDARL</sequence>
<feature type="domain" description="Polynucleotide kinase-phosphatase ligase" evidence="3">
    <location>
        <begin position="484"/>
        <end position="860"/>
    </location>
</feature>
<proteinExistence type="predicted"/>
<dbReference type="OrthoDB" id="9807890at2"/>
<keyword evidence="4" id="KW-0808">Transferase</keyword>
<name>A0A0S2M3S9_9MICC</name>
<dbReference type="InterPro" id="IPR032380">
    <property type="entry name" value="PNKP_ligase_dom"/>
</dbReference>
<dbReference type="PANTHER" id="PTHR42850:SF7">
    <property type="entry name" value="BIS(5'-NUCLEOSYL)-TETRAPHOSPHATASE PRPE [ASYMMETRICAL]"/>
    <property type="match status" value="1"/>
</dbReference>
<dbReference type="Pfam" id="PF16542">
    <property type="entry name" value="PNKP_ligase"/>
    <property type="match status" value="1"/>
</dbReference>
<dbReference type="InterPro" id="IPR027417">
    <property type="entry name" value="P-loop_NTPase"/>
</dbReference>
<evidence type="ECO:0000259" key="3">
    <source>
        <dbReference type="Pfam" id="PF16542"/>
    </source>
</evidence>
<dbReference type="NCBIfam" id="TIGR04075">
    <property type="entry name" value="bacter_Pnkp"/>
    <property type="match status" value="1"/>
</dbReference>